<feature type="compositionally biased region" description="Polar residues" evidence="1">
    <location>
        <begin position="106"/>
        <end position="116"/>
    </location>
</feature>
<organism evidence="2 3">
    <name type="scientific">Dorcoceras hygrometricum</name>
    <dbReference type="NCBI Taxonomy" id="472368"/>
    <lineage>
        <taxon>Eukaryota</taxon>
        <taxon>Viridiplantae</taxon>
        <taxon>Streptophyta</taxon>
        <taxon>Embryophyta</taxon>
        <taxon>Tracheophyta</taxon>
        <taxon>Spermatophyta</taxon>
        <taxon>Magnoliopsida</taxon>
        <taxon>eudicotyledons</taxon>
        <taxon>Gunneridae</taxon>
        <taxon>Pentapetalae</taxon>
        <taxon>asterids</taxon>
        <taxon>lamiids</taxon>
        <taxon>Lamiales</taxon>
        <taxon>Gesneriaceae</taxon>
        <taxon>Didymocarpoideae</taxon>
        <taxon>Trichosporeae</taxon>
        <taxon>Loxocarpinae</taxon>
        <taxon>Dorcoceras</taxon>
    </lineage>
</organism>
<accession>A0A2Z7AL49</accession>
<dbReference type="Proteomes" id="UP000250235">
    <property type="component" value="Unassembled WGS sequence"/>
</dbReference>
<dbReference type="AlphaFoldDB" id="A0A2Z7AL49"/>
<name>A0A2Z7AL49_9LAMI</name>
<sequence>MDNTIPQAQGIPRLTVLVHICFTLTGTLYPPPGAPTAGSKPRPSEKPGKPENTYRQQYTSPRGTSGSNPSTESNTNSIRKATDKYANSMQGIKATTEDWEPKDLNKSSTARSDQRNGNQFVATGILSTWELPTHLQYTIPDAKQT</sequence>
<evidence type="ECO:0000256" key="1">
    <source>
        <dbReference type="SAM" id="MobiDB-lite"/>
    </source>
</evidence>
<feature type="compositionally biased region" description="Polar residues" evidence="1">
    <location>
        <begin position="53"/>
        <end position="90"/>
    </location>
</feature>
<keyword evidence="3" id="KW-1185">Reference proteome</keyword>
<gene>
    <name evidence="2" type="ORF">F511_09996</name>
</gene>
<reference evidence="2 3" key="1">
    <citation type="journal article" date="2015" name="Proc. Natl. Acad. Sci. U.S.A.">
        <title>The resurrection genome of Boea hygrometrica: A blueprint for survival of dehydration.</title>
        <authorList>
            <person name="Xiao L."/>
            <person name="Yang G."/>
            <person name="Zhang L."/>
            <person name="Yang X."/>
            <person name="Zhao S."/>
            <person name="Ji Z."/>
            <person name="Zhou Q."/>
            <person name="Hu M."/>
            <person name="Wang Y."/>
            <person name="Chen M."/>
            <person name="Xu Y."/>
            <person name="Jin H."/>
            <person name="Xiao X."/>
            <person name="Hu G."/>
            <person name="Bao F."/>
            <person name="Hu Y."/>
            <person name="Wan P."/>
            <person name="Li L."/>
            <person name="Deng X."/>
            <person name="Kuang T."/>
            <person name="Xiang C."/>
            <person name="Zhu J.K."/>
            <person name="Oliver M.J."/>
            <person name="He Y."/>
        </authorList>
    </citation>
    <scope>NUCLEOTIDE SEQUENCE [LARGE SCALE GENOMIC DNA]</scope>
    <source>
        <strain evidence="3">cv. XS01</strain>
    </source>
</reference>
<feature type="compositionally biased region" description="Basic and acidic residues" evidence="1">
    <location>
        <begin position="95"/>
        <end position="105"/>
    </location>
</feature>
<evidence type="ECO:0000313" key="3">
    <source>
        <dbReference type="Proteomes" id="UP000250235"/>
    </source>
</evidence>
<proteinExistence type="predicted"/>
<dbReference type="EMBL" id="KV014858">
    <property type="protein sequence ID" value="KZV21860.1"/>
    <property type="molecule type" value="Genomic_DNA"/>
</dbReference>
<protein>
    <submittedName>
        <fullName evidence="2">Pentatricopeptide repeat-containing protein-like</fullName>
    </submittedName>
</protein>
<feature type="region of interest" description="Disordered" evidence="1">
    <location>
        <begin position="28"/>
        <end position="116"/>
    </location>
</feature>
<evidence type="ECO:0000313" key="2">
    <source>
        <dbReference type="EMBL" id="KZV21860.1"/>
    </source>
</evidence>